<keyword evidence="2" id="KW-1185">Reference proteome</keyword>
<dbReference type="Proteomes" id="UP000076798">
    <property type="component" value="Unassembled WGS sequence"/>
</dbReference>
<protein>
    <submittedName>
        <fullName evidence="1">Uncharacterized protein</fullName>
    </submittedName>
</protein>
<dbReference type="AlphaFoldDB" id="A0A166EHJ6"/>
<gene>
    <name evidence="1" type="ORF">SISSUDRAFT_1113579</name>
</gene>
<evidence type="ECO:0000313" key="1">
    <source>
        <dbReference type="EMBL" id="KZT39597.1"/>
    </source>
</evidence>
<dbReference type="EMBL" id="KV428043">
    <property type="protein sequence ID" value="KZT39597.1"/>
    <property type="molecule type" value="Genomic_DNA"/>
</dbReference>
<accession>A0A166EHJ6</accession>
<organism evidence="1 2">
    <name type="scientific">Sistotremastrum suecicum HHB10207 ss-3</name>
    <dbReference type="NCBI Taxonomy" id="1314776"/>
    <lineage>
        <taxon>Eukaryota</taxon>
        <taxon>Fungi</taxon>
        <taxon>Dikarya</taxon>
        <taxon>Basidiomycota</taxon>
        <taxon>Agaricomycotina</taxon>
        <taxon>Agaricomycetes</taxon>
        <taxon>Sistotremastrales</taxon>
        <taxon>Sistotremastraceae</taxon>
        <taxon>Sistotremastrum</taxon>
    </lineage>
</organism>
<name>A0A166EHJ6_9AGAM</name>
<sequence>MHAQVVRPPTDYGQTVIDTLSSMSSEGGVIDQQLLRHFLALSPSYLLLDTTTNPSTMAAHQLANEPPNQEHIPSIPGIDTWDKGFNFLVDILLALHTRNELELETLNTASKACSECWTVASSWPGGGVGDASRARVRIVAGKLRSLLDENRRTYRGGLVYVP</sequence>
<evidence type="ECO:0000313" key="2">
    <source>
        <dbReference type="Proteomes" id="UP000076798"/>
    </source>
</evidence>
<proteinExistence type="predicted"/>
<dbReference type="OrthoDB" id="3358904at2759"/>
<dbReference type="STRING" id="1314776.A0A166EHJ6"/>
<reference evidence="1 2" key="1">
    <citation type="journal article" date="2016" name="Mol. Biol. Evol.">
        <title>Comparative Genomics of Early-Diverging Mushroom-Forming Fungi Provides Insights into the Origins of Lignocellulose Decay Capabilities.</title>
        <authorList>
            <person name="Nagy L.G."/>
            <person name="Riley R."/>
            <person name="Tritt A."/>
            <person name="Adam C."/>
            <person name="Daum C."/>
            <person name="Floudas D."/>
            <person name="Sun H."/>
            <person name="Yadav J.S."/>
            <person name="Pangilinan J."/>
            <person name="Larsson K.H."/>
            <person name="Matsuura K."/>
            <person name="Barry K."/>
            <person name="Labutti K."/>
            <person name="Kuo R."/>
            <person name="Ohm R.A."/>
            <person name="Bhattacharya S.S."/>
            <person name="Shirouzu T."/>
            <person name="Yoshinaga Y."/>
            <person name="Martin F.M."/>
            <person name="Grigoriev I.V."/>
            <person name="Hibbett D.S."/>
        </authorList>
    </citation>
    <scope>NUCLEOTIDE SEQUENCE [LARGE SCALE GENOMIC DNA]</scope>
    <source>
        <strain evidence="1 2">HHB10207 ss-3</strain>
    </source>
</reference>